<evidence type="ECO:0000313" key="1">
    <source>
        <dbReference type="EMBL" id="JAH29322.1"/>
    </source>
</evidence>
<organism evidence="1">
    <name type="scientific">Anguilla anguilla</name>
    <name type="common">European freshwater eel</name>
    <name type="synonym">Muraena anguilla</name>
    <dbReference type="NCBI Taxonomy" id="7936"/>
    <lineage>
        <taxon>Eukaryota</taxon>
        <taxon>Metazoa</taxon>
        <taxon>Chordata</taxon>
        <taxon>Craniata</taxon>
        <taxon>Vertebrata</taxon>
        <taxon>Euteleostomi</taxon>
        <taxon>Actinopterygii</taxon>
        <taxon>Neopterygii</taxon>
        <taxon>Teleostei</taxon>
        <taxon>Anguilliformes</taxon>
        <taxon>Anguillidae</taxon>
        <taxon>Anguilla</taxon>
    </lineage>
</organism>
<dbReference type="AlphaFoldDB" id="A0A0E9RKK6"/>
<reference evidence="1" key="2">
    <citation type="journal article" date="2015" name="Fish Shellfish Immunol.">
        <title>Early steps in the European eel (Anguilla anguilla)-Vibrio vulnificus interaction in the gills: Role of the RtxA13 toxin.</title>
        <authorList>
            <person name="Callol A."/>
            <person name="Pajuelo D."/>
            <person name="Ebbesson L."/>
            <person name="Teles M."/>
            <person name="MacKenzie S."/>
            <person name="Amaro C."/>
        </authorList>
    </citation>
    <scope>NUCLEOTIDE SEQUENCE</scope>
</reference>
<name>A0A0E9RKK6_ANGAN</name>
<dbReference type="EMBL" id="GBXM01079255">
    <property type="protein sequence ID" value="JAH29322.1"/>
    <property type="molecule type" value="Transcribed_RNA"/>
</dbReference>
<proteinExistence type="predicted"/>
<protein>
    <submittedName>
        <fullName evidence="1">Uncharacterized protein</fullName>
    </submittedName>
</protein>
<reference evidence="1" key="1">
    <citation type="submission" date="2014-11" db="EMBL/GenBank/DDBJ databases">
        <authorList>
            <person name="Amaro Gonzalez C."/>
        </authorList>
    </citation>
    <scope>NUCLEOTIDE SEQUENCE</scope>
</reference>
<sequence length="36" mass="3998">MEILHCFSGYPEIPGKRSCSFIRANGRAEGDPVVLF</sequence>
<accession>A0A0E9RKK6</accession>